<keyword evidence="4 9" id="KW-0479">Metal-binding</keyword>
<keyword evidence="6 9" id="KW-0378">Hydrolase</keyword>
<dbReference type="SUPFAM" id="SSF53187">
    <property type="entry name" value="Zn-dependent exopeptidases"/>
    <property type="match status" value="1"/>
</dbReference>
<keyword evidence="5" id="KW-0732">Signal</keyword>
<dbReference type="EC" id="3.4.-.-" evidence="9"/>
<dbReference type="PANTHER" id="PTHR12147:SF56">
    <property type="entry name" value="AMINOPEPTIDASE YDR415C-RELATED"/>
    <property type="match status" value="1"/>
</dbReference>
<dbReference type="RefSeq" id="XP_018987067.1">
    <property type="nucleotide sequence ID" value="XM_019127995.1"/>
</dbReference>
<evidence type="ECO:0000256" key="4">
    <source>
        <dbReference type="ARBA" id="ARBA00022723"/>
    </source>
</evidence>
<evidence type="ECO:0000256" key="7">
    <source>
        <dbReference type="ARBA" id="ARBA00022833"/>
    </source>
</evidence>
<feature type="domain" description="Peptidase M28" evidence="10">
    <location>
        <begin position="121"/>
        <end position="326"/>
    </location>
</feature>
<dbReference type="GO" id="GO:0006508">
    <property type="term" value="P:proteolysis"/>
    <property type="evidence" value="ECO:0007669"/>
    <property type="project" value="UniProtKB-KW"/>
</dbReference>
<proteinExistence type="inferred from homology"/>
<protein>
    <recommendedName>
        <fullName evidence="9">Peptide hydrolase</fullName>
        <ecNumber evidence="9">3.4.-.-</ecNumber>
    </recommendedName>
</protein>
<organism evidence="11 12">
    <name type="scientific">Babjeviella inositovora NRRL Y-12698</name>
    <dbReference type="NCBI Taxonomy" id="984486"/>
    <lineage>
        <taxon>Eukaryota</taxon>
        <taxon>Fungi</taxon>
        <taxon>Dikarya</taxon>
        <taxon>Ascomycota</taxon>
        <taxon>Saccharomycotina</taxon>
        <taxon>Pichiomycetes</taxon>
        <taxon>Serinales incertae sedis</taxon>
        <taxon>Babjeviella</taxon>
    </lineage>
</organism>
<dbReference type="Pfam" id="PF04389">
    <property type="entry name" value="Peptidase_M28"/>
    <property type="match status" value="1"/>
</dbReference>
<dbReference type="GO" id="GO:0004177">
    <property type="term" value="F:aminopeptidase activity"/>
    <property type="evidence" value="ECO:0007669"/>
    <property type="project" value="UniProtKB-KW"/>
</dbReference>
<dbReference type="STRING" id="984486.A0A1E3QVQ2"/>
<keyword evidence="2" id="KW-0031">Aminopeptidase</keyword>
<evidence type="ECO:0000256" key="5">
    <source>
        <dbReference type="ARBA" id="ARBA00022729"/>
    </source>
</evidence>
<keyword evidence="12" id="KW-1185">Reference proteome</keyword>
<dbReference type="AlphaFoldDB" id="A0A1E3QVQ2"/>
<comment type="similarity">
    <text evidence="8">Belongs to the peptidase M28 family. M28E subfamily.</text>
</comment>
<comment type="cofactor">
    <cofactor evidence="1">
        <name>Zn(2+)</name>
        <dbReference type="ChEBI" id="CHEBI:29105"/>
    </cofactor>
</comment>
<dbReference type="InterPro" id="IPR045175">
    <property type="entry name" value="M28_fam"/>
</dbReference>
<keyword evidence="7 9" id="KW-0862">Zinc</keyword>
<evidence type="ECO:0000259" key="10">
    <source>
        <dbReference type="Pfam" id="PF04389"/>
    </source>
</evidence>
<dbReference type="GeneID" id="30145848"/>
<dbReference type="EMBL" id="KV454427">
    <property type="protein sequence ID" value="ODQ81739.1"/>
    <property type="molecule type" value="Genomic_DNA"/>
</dbReference>
<dbReference type="GO" id="GO:0008235">
    <property type="term" value="F:metalloexopeptidase activity"/>
    <property type="evidence" value="ECO:0007669"/>
    <property type="project" value="InterPro"/>
</dbReference>
<dbReference type="GO" id="GO:0046872">
    <property type="term" value="F:metal ion binding"/>
    <property type="evidence" value="ECO:0007669"/>
    <property type="project" value="UniProtKB-KW"/>
</dbReference>
<dbReference type="PANTHER" id="PTHR12147">
    <property type="entry name" value="METALLOPEPTIDASE M28 FAMILY MEMBER"/>
    <property type="match status" value="1"/>
</dbReference>
<evidence type="ECO:0000256" key="6">
    <source>
        <dbReference type="ARBA" id="ARBA00022801"/>
    </source>
</evidence>
<dbReference type="FunFam" id="3.40.630.10:FF:000042">
    <property type="entry name" value="Peptide hydrolase"/>
    <property type="match status" value="1"/>
</dbReference>
<evidence type="ECO:0000256" key="1">
    <source>
        <dbReference type="ARBA" id="ARBA00001947"/>
    </source>
</evidence>
<evidence type="ECO:0000256" key="3">
    <source>
        <dbReference type="ARBA" id="ARBA00022670"/>
    </source>
</evidence>
<dbReference type="InterPro" id="IPR007484">
    <property type="entry name" value="Peptidase_M28"/>
</dbReference>
<evidence type="ECO:0000256" key="9">
    <source>
        <dbReference type="RuleBase" id="RU361240"/>
    </source>
</evidence>
<evidence type="ECO:0000313" key="12">
    <source>
        <dbReference type="Proteomes" id="UP000094336"/>
    </source>
</evidence>
<dbReference type="CDD" id="cd03879">
    <property type="entry name" value="M28_AAP"/>
    <property type="match status" value="1"/>
</dbReference>
<dbReference type="Proteomes" id="UP000094336">
    <property type="component" value="Unassembled WGS sequence"/>
</dbReference>
<evidence type="ECO:0000256" key="8">
    <source>
        <dbReference type="ARBA" id="ARBA00043962"/>
    </source>
</evidence>
<evidence type="ECO:0000313" key="11">
    <source>
        <dbReference type="EMBL" id="ODQ81739.1"/>
    </source>
</evidence>
<sequence>MEIVESDKLEMRKMGVKFLDITDTPFAKDIALLYAPKEYTYPAKLAHTKDIKNIVSKVDKKRLHTNLGVFSSFHTRYYKSDHGLASAQWLQKTIQQIIASSNTTLDVEVVPFKHEWKQFSIIVKIPGSEVLSSDESIVVVGSHQDSVNLLFPSLFAAPGADDDGSGTVTCLEALTLLLGADFQPRNNVEFHFYSAEEGGCLGSLAIFAKYKEQHKAVVAMLQQDMTGYSAGSLEKGLPDHVGLITDYTNHNLNVFLKTTIEAVCDIDWMETKCGYACSDHSSASKFGYPSAFIIESTFENSNHFIHSTQDTIDKLSFEHMAEHVKLTVGYAYELGMSDIKEQH</sequence>
<name>A0A1E3QVQ2_9ASCO</name>
<reference evidence="12" key="1">
    <citation type="submission" date="2016-05" db="EMBL/GenBank/DDBJ databases">
        <title>Comparative genomics of biotechnologically important yeasts.</title>
        <authorList>
            <consortium name="DOE Joint Genome Institute"/>
            <person name="Riley R."/>
            <person name="Haridas S."/>
            <person name="Wolfe K.H."/>
            <person name="Lopes M.R."/>
            <person name="Hittinger C.T."/>
            <person name="Goker M."/>
            <person name="Salamov A."/>
            <person name="Wisecaver J."/>
            <person name="Long T.M."/>
            <person name="Aerts A.L."/>
            <person name="Barry K."/>
            <person name="Choi C."/>
            <person name="Clum A."/>
            <person name="Coughlan A.Y."/>
            <person name="Deshpande S."/>
            <person name="Douglass A.P."/>
            <person name="Hanson S.J."/>
            <person name="Klenk H.-P."/>
            <person name="Labutti K."/>
            <person name="Lapidus A."/>
            <person name="Lindquist E."/>
            <person name="Lipzen A."/>
            <person name="Meier-Kolthoff J.P."/>
            <person name="Ohm R.A."/>
            <person name="Otillar R.P."/>
            <person name="Pangilinan J."/>
            <person name="Peng Y."/>
            <person name="Rokas A."/>
            <person name="Rosa C.A."/>
            <person name="Scheuner C."/>
            <person name="Sibirny A.A."/>
            <person name="Slot J.C."/>
            <person name="Stielow J.B."/>
            <person name="Sun H."/>
            <person name="Kurtzman C.P."/>
            <person name="Blackwell M."/>
            <person name="Grigoriev I.V."/>
            <person name="Jeffries T.W."/>
        </authorList>
    </citation>
    <scope>NUCLEOTIDE SEQUENCE [LARGE SCALE GENOMIC DNA]</scope>
    <source>
        <strain evidence="12">NRRL Y-12698</strain>
    </source>
</reference>
<evidence type="ECO:0000256" key="2">
    <source>
        <dbReference type="ARBA" id="ARBA00022438"/>
    </source>
</evidence>
<accession>A0A1E3QVQ2</accession>
<dbReference type="OrthoDB" id="2214at2759"/>
<keyword evidence="3 9" id="KW-0645">Protease</keyword>
<gene>
    <name evidence="11" type="ORF">BABINDRAFT_159985</name>
</gene>
<dbReference type="Gene3D" id="3.40.630.10">
    <property type="entry name" value="Zn peptidases"/>
    <property type="match status" value="1"/>
</dbReference>